<reference evidence="3 4" key="1">
    <citation type="submission" date="2009-01" db="EMBL/GenBank/DDBJ databases">
        <authorList>
            <person name="Qin X."/>
            <person name="Bachman B."/>
            <person name="Battles P."/>
            <person name="Bell A."/>
            <person name="Bess C."/>
            <person name="Bickham C."/>
            <person name="Chaboub L."/>
            <person name="Chen D."/>
            <person name="Coyle M."/>
            <person name="Deiros D.R."/>
            <person name="Dinh H."/>
            <person name="Forbes L."/>
            <person name="Fowler G."/>
            <person name="Francisco L."/>
            <person name="Fu Q."/>
            <person name="Gubbala S."/>
            <person name="Hale W."/>
            <person name="Han Y."/>
            <person name="Hemphill L."/>
            <person name="Highlander S.K."/>
            <person name="Hirani K."/>
            <person name="Hogues M."/>
            <person name="Jackson L."/>
            <person name="Jakkamsetti A."/>
            <person name="Javaid M."/>
            <person name="Jiang H."/>
            <person name="Korchina V."/>
            <person name="Kovar C."/>
            <person name="Lara F."/>
            <person name="Lee S."/>
            <person name="Mata R."/>
            <person name="Mathew T."/>
            <person name="Moen C."/>
            <person name="Morales K."/>
            <person name="Munidasa M."/>
            <person name="Nazareth L."/>
            <person name="Ngo R."/>
            <person name="Nguyen L."/>
            <person name="Okwuonu G."/>
            <person name="Ongeri F."/>
            <person name="Patil S."/>
            <person name="Petrosino J."/>
            <person name="Pham C."/>
            <person name="Pham P."/>
            <person name="Pu L.-L."/>
            <person name="Puazo M."/>
            <person name="Raj R."/>
            <person name="Reid J."/>
            <person name="Rouhana J."/>
            <person name="Saada N."/>
            <person name="Shang Y."/>
            <person name="Simmons D."/>
            <person name="Thornton R."/>
            <person name="Warren J."/>
            <person name="Weissenberger G."/>
            <person name="Zhang J."/>
            <person name="Zhang L."/>
            <person name="Zhou C."/>
            <person name="Zhu D."/>
            <person name="Muzny D."/>
            <person name="Worley K."/>
            <person name="Gibbs R."/>
        </authorList>
    </citation>
    <scope>NUCLEOTIDE SEQUENCE [LARGE SCALE GENOMIC DNA]</scope>
    <source>
        <strain evidence="3 4">ATCC 33300</strain>
    </source>
</reference>
<proteinExistence type="predicted"/>
<dbReference type="PROSITE" id="PS51257">
    <property type="entry name" value="PROKAR_LIPOPROTEIN"/>
    <property type="match status" value="1"/>
</dbReference>
<feature type="signal peptide" evidence="1">
    <location>
        <begin position="1"/>
        <end position="33"/>
    </location>
</feature>
<organism evidence="3 4">
    <name type="scientific">Sphingobacterium spiritivorum ATCC 33300</name>
    <dbReference type="NCBI Taxonomy" id="525372"/>
    <lineage>
        <taxon>Bacteria</taxon>
        <taxon>Pseudomonadati</taxon>
        <taxon>Bacteroidota</taxon>
        <taxon>Sphingobacteriia</taxon>
        <taxon>Sphingobacteriales</taxon>
        <taxon>Sphingobacteriaceae</taxon>
        <taxon>Sphingobacterium</taxon>
    </lineage>
</organism>
<dbReference type="Pfam" id="PF13004">
    <property type="entry name" value="BACON"/>
    <property type="match status" value="2"/>
</dbReference>
<feature type="domain" description="BACON" evidence="2">
    <location>
        <begin position="78"/>
        <end position="130"/>
    </location>
</feature>
<keyword evidence="1" id="KW-0732">Signal</keyword>
<dbReference type="Proteomes" id="UP000006241">
    <property type="component" value="Unassembled WGS sequence"/>
</dbReference>
<dbReference type="Gene3D" id="2.60.40.10">
    <property type="entry name" value="Immunoglobulins"/>
    <property type="match status" value="2"/>
</dbReference>
<evidence type="ECO:0000259" key="2">
    <source>
        <dbReference type="Pfam" id="PF13004"/>
    </source>
</evidence>
<dbReference type="CDD" id="cd14948">
    <property type="entry name" value="BACON"/>
    <property type="match status" value="1"/>
</dbReference>
<dbReference type="AlphaFoldDB" id="C2FXI9"/>
<feature type="chain" id="PRO_5002912298" description="BACON domain-containing protein" evidence="1">
    <location>
        <begin position="34"/>
        <end position="427"/>
    </location>
</feature>
<dbReference type="InterPro" id="IPR024361">
    <property type="entry name" value="BACON"/>
</dbReference>
<comment type="caution">
    <text evidence="3">The sequence shown here is derived from an EMBL/GenBank/DDBJ whole genome shotgun (WGS) entry which is preliminary data.</text>
</comment>
<dbReference type="InterPro" id="IPR013783">
    <property type="entry name" value="Ig-like_fold"/>
</dbReference>
<sequence length="427" mass="46751">MKLMKTTNYYSLKALPKAIMAFCLSLTILFSSCKDENEINNFLTLKDNPSKMEVAANGSSATFTVQSGGNWKVQPLRKEHWFKIDPAEGSGDGTFTVTVTKNKDQEVRTMTLFFTVNGQLQSNVLKIEQAAATTGEQQKDPYLKIDGISEKLDVPEAGLTGNYILRSTGKWRIAPEEGAEWLEISPAEGSGDTPVTIRVNKNTDIERTANLLLFLDDVQQATPLTVYQKGVKLQVEGDVVLNENFNWLTYGSEIFSVTTGETRIGSWTSAEVAKGWTSTVNTTEGGGSYASIYARPGFIKLGRTNYGGDLISPKLANVQRTKNLLVTFKAVRYASGDHNVLTVGVKGPGKVSVSEFKINNIPATNSNLESSRASWKAPEATYSFVITGATSETQFWLLGGAFDQRSGNWPSTVNRIFIDDIVVTVTK</sequence>
<gene>
    <name evidence="3" type="ORF">HMPREF0765_2045</name>
</gene>
<dbReference type="RefSeq" id="WP_003010169.1">
    <property type="nucleotide sequence ID" value="NZ_GG668633.1"/>
</dbReference>
<accession>C2FXI9</accession>
<dbReference type="EMBL" id="ACHB01000048">
    <property type="protein sequence ID" value="EEI92430.1"/>
    <property type="molecule type" value="Genomic_DNA"/>
</dbReference>
<feature type="domain" description="BACON" evidence="2">
    <location>
        <begin position="176"/>
        <end position="228"/>
    </location>
</feature>
<dbReference type="HOGENOM" id="CLU_642356_0_0_10"/>
<name>C2FXI9_SPHSI</name>
<evidence type="ECO:0000313" key="4">
    <source>
        <dbReference type="Proteomes" id="UP000006241"/>
    </source>
</evidence>
<protein>
    <recommendedName>
        <fullName evidence="2">BACON domain-containing protein</fullName>
    </recommendedName>
</protein>
<evidence type="ECO:0000256" key="1">
    <source>
        <dbReference type="SAM" id="SignalP"/>
    </source>
</evidence>
<evidence type="ECO:0000313" key="3">
    <source>
        <dbReference type="EMBL" id="EEI92430.1"/>
    </source>
</evidence>